<proteinExistence type="predicted"/>
<accession>J5GZ49</accession>
<dbReference type="PATRIC" id="fig|1161421.3.peg.522"/>
<evidence type="ECO:0000313" key="2">
    <source>
        <dbReference type="Proteomes" id="UP000006745"/>
    </source>
</evidence>
<name>J5GZ49_STROR</name>
<sequence length="48" mass="5573">MGNCSGEHITKYERESDWFSLFDIQSNENSSFKVVKVLQVLCQVMDET</sequence>
<reference evidence="1 2" key="1">
    <citation type="submission" date="2012-07" db="EMBL/GenBank/DDBJ databases">
        <authorList>
            <person name="Durkin A.S."/>
            <person name="McCorrison J."/>
            <person name="Torralba M."/>
            <person name="Gillis M."/>
            <person name="Methe B."/>
            <person name="Sutton G."/>
            <person name="Nelson K.E."/>
        </authorList>
    </citation>
    <scope>NUCLEOTIDE SEQUENCE [LARGE SCALE GENOMIC DNA]</scope>
    <source>
        <strain evidence="1 2">SK304</strain>
    </source>
</reference>
<comment type="caution">
    <text evidence="1">The sequence shown here is derived from an EMBL/GenBank/DDBJ whole genome shotgun (WGS) entry which is preliminary data.</text>
</comment>
<evidence type="ECO:0000313" key="1">
    <source>
        <dbReference type="EMBL" id="EJP22633.1"/>
    </source>
</evidence>
<dbReference type="Proteomes" id="UP000006745">
    <property type="component" value="Unassembled WGS sequence"/>
</dbReference>
<gene>
    <name evidence="1" type="ORF">HMPREF1125_1733</name>
</gene>
<organism evidence="1 2">
    <name type="scientific">Streptococcus oralis SK304</name>
    <dbReference type="NCBI Taxonomy" id="1161421"/>
    <lineage>
        <taxon>Bacteria</taxon>
        <taxon>Bacillati</taxon>
        <taxon>Bacillota</taxon>
        <taxon>Bacilli</taxon>
        <taxon>Lactobacillales</taxon>
        <taxon>Streptococcaceae</taxon>
        <taxon>Streptococcus</taxon>
    </lineage>
</organism>
<protein>
    <submittedName>
        <fullName evidence="1">Uncharacterized protein</fullName>
    </submittedName>
</protein>
<dbReference type="AlphaFoldDB" id="J5GZ49"/>
<dbReference type="EMBL" id="ALJN01000006">
    <property type="protein sequence ID" value="EJP22633.1"/>
    <property type="molecule type" value="Genomic_DNA"/>
</dbReference>